<evidence type="ECO:0000313" key="16">
    <source>
        <dbReference type="Proteomes" id="UP000237839"/>
    </source>
</evidence>
<feature type="domain" description="Cytochrome b561 bacterial/Ni-hydrogenase" evidence="14">
    <location>
        <begin position="8"/>
        <end position="172"/>
    </location>
</feature>
<dbReference type="InterPro" id="IPR011577">
    <property type="entry name" value="Cyt_b561_bac/Ni-Hgenase"/>
</dbReference>
<keyword evidence="11 13" id="KW-0472">Membrane</keyword>
<dbReference type="GO" id="GO:0005886">
    <property type="term" value="C:plasma membrane"/>
    <property type="evidence" value="ECO:0007669"/>
    <property type="project" value="UniProtKB-SubCell"/>
</dbReference>
<comment type="caution">
    <text evidence="15">The sequence shown here is derived from an EMBL/GenBank/DDBJ whole genome shotgun (WGS) entry which is preliminary data.</text>
</comment>
<evidence type="ECO:0000256" key="3">
    <source>
        <dbReference type="ARBA" id="ARBA00022448"/>
    </source>
</evidence>
<feature type="transmembrane region" description="Helical" evidence="13">
    <location>
        <begin position="12"/>
        <end position="35"/>
    </location>
</feature>
<keyword evidence="7" id="KW-0479">Metal-binding</keyword>
<keyword evidence="16" id="KW-1185">Reference proteome</keyword>
<dbReference type="OrthoDB" id="8536275at2"/>
<keyword evidence="10" id="KW-0408">Iron</keyword>
<gene>
    <name evidence="15" type="ORF">S2091_3183</name>
</gene>
<comment type="subcellular location">
    <subcellularLocation>
        <location evidence="2">Cell membrane</location>
        <topology evidence="2">Multi-pass membrane protein</topology>
    </subcellularLocation>
</comment>
<dbReference type="InterPro" id="IPR016174">
    <property type="entry name" value="Di-haem_cyt_TM"/>
</dbReference>
<dbReference type="GO" id="GO:0009055">
    <property type="term" value="F:electron transfer activity"/>
    <property type="evidence" value="ECO:0007669"/>
    <property type="project" value="InterPro"/>
</dbReference>
<dbReference type="Gene3D" id="1.20.950.20">
    <property type="entry name" value="Transmembrane di-heme cytochromes, Chain C"/>
    <property type="match status" value="2"/>
</dbReference>
<keyword evidence="3" id="KW-0813">Transport</keyword>
<organism evidence="15 16">
    <name type="scientific">Solimicrobium silvestre</name>
    <dbReference type="NCBI Taxonomy" id="2099400"/>
    <lineage>
        <taxon>Bacteria</taxon>
        <taxon>Pseudomonadati</taxon>
        <taxon>Pseudomonadota</taxon>
        <taxon>Betaproteobacteria</taxon>
        <taxon>Burkholderiales</taxon>
        <taxon>Oxalobacteraceae</taxon>
        <taxon>Solimicrobium</taxon>
    </lineage>
</organism>
<evidence type="ECO:0000256" key="11">
    <source>
        <dbReference type="ARBA" id="ARBA00023136"/>
    </source>
</evidence>
<dbReference type="GO" id="GO:0022904">
    <property type="term" value="P:respiratory electron transport chain"/>
    <property type="evidence" value="ECO:0007669"/>
    <property type="project" value="InterPro"/>
</dbReference>
<dbReference type="EMBL" id="PUGF01000016">
    <property type="protein sequence ID" value="PRC92048.1"/>
    <property type="molecule type" value="Genomic_DNA"/>
</dbReference>
<dbReference type="Proteomes" id="UP000237839">
    <property type="component" value="Unassembled WGS sequence"/>
</dbReference>
<reference evidence="15 16" key="1">
    <citation type="submission" date="2018-02" db="EMBL/GenBank/DDBJ databases">
        <title>Solimicrobium silvestre gen. nov., sp. nov., isolated from alpine forest soil.</title>
        <authorList>
            <person name="Margesin R."/>
            <person name="Albuquerque L."/>
            <person name="Zhang D.-C."/>
            <person name="Froufe H.J.C."/>
            <person name="Severino R."/>
            <person name="Roxo I."/>
            <person name="Egas C."/>
            <person name="Da Costa M.S."/>
        </authorList>
    </citation>
    <scope>NUCLEOTIDE SEQUENCE [LARGE SCALE GENOMIC DNA]</scope>
    <source>
        <strain evidence="15 16">S20-91</strain>
    </source>
</reference>
<dbReference type="InterPro" id="IPR052168">
    <property type="entry name" value="Cytochrome_b561_oxidase"/>
</dbReference>
<dbReference type="AlphaFoldDB" id="A0A2S9GWH3"/>
<evidence type="ECO:0000256" key="6">
    <source>
        <dbReference type="ARBA" id="ARBA00022692"/>
    </source>
</evidence>
<evidence type="ECO:0000259" key="14">
    <source>
        <dbReference type="Pfam" id="PF01292"/>
    </source>
</evidence>
<evidence type="ECO:0000256" key="2">
    <source>
        <dbReference type="ARBA" id="ARBA00004651"/>
    </source>
</evidence>
<evidence type="ECO:0000256" key="12">
    <source>
        <dbReference type="ARBA" id="ARBA00037975"/>
    </source>
</evidence>
<feature type="transmembrane region" description="Helical" evidence="13">
    <location>
        <begin position="51"/>
        <end position="69"/>
    </location>
</feature>
<keyword evidence="5" id="KW-0349">Heme</keyword>
<dbReference type="PANTHER" id="PTHR30529:SF1">
    <property type="entry name" value="CYTOCHROME B561 HOMOLOG 2"/>
    <property type="match status" value="1"/>
</dbReference>
<dbReference type="SUPFAM" id="SSF81342">
    <property type="entry name" value="Transmembrane di-heme cytochromes"/>
    <property type="match status" value="1"/>
</dbReference>
<feature type="transmembrane region" description="Helical" evidence="13">
    <location>
        <begin position="95"/>
        <end position="115"/>
    </location>
</feature>
<keyword evidence="4" id="KW-1003">Cell membrane</keyword>
<evidence type="ECO:0000256" key="9">
    <source>
        <dbReference type="ARBA" id="ARBA00022989"/>
    </source>
</evidence>
<evidence type="ECO:0000256" key="1">
    <source>
        <dbReference type="ARBA" id="ARBA00001970"/>
    </source>
</evidence>
<comment type="cofactor">
    <cofactor evidence="1">
        <name>heme b</name>
        <dbReference type="ChEBI" id="CHEBI:60344"/>
    </cofactor>
</comment>
<dbReference type="PANTHER" id="PTHR30529">
    <property type="entry name" value="CYTOCHROME B561"/>
    <property type="match status" value="1"/>
</dbReference>
<name>A0A2S9GWH3_9BURK</name>
<proteinExistence type="inferred from homology"/>
<evidence type="ECO:0000256" key="5">
    <source>
        <dbReference type="ARBA" id="ARBA00022617"/>
    </source>
</evidence>
<dbReference type="Pfam" id="PF01292">
    <property type="entry name" value="Ni_hydr_CYTB"/>
    <property type="match status" value="1"/>
</dbReference>
<protein>
    <submittedName>
        <fullName evidence="15">Cytochrome B561</fullName>
    </submittedName>
</protein>
<evidence type="ECO:0000256" key="10">
    <source>
        <dbReference type="ARBA" id="ARBA00023004"/>
    </source>
</evidence>
<dbReference type="GO" id="GO:0020037">
    <property type="term" value="F:heme binding"/>
    <property type="evidence" value="ECO:0007669"/>
    <property type="project" value="TreeGrafter"/>
</dbReference>
<comment type="similarity">
    <text evidence="12">Belongs to the cytochrome b561 family.</text>
</comment>
<evidence type="ECO:0000256" key="4">
    <source>
        <dbReference type="ARBA" id="ARBA00022475"/>
    </source>
</evidence>
<dbReference type="GO" id="GO:0046872">
    <property type="term" value="F:metal ion binding"/>
    <property type="evidence" value="ECO:0007669"/>
    <property type="project" value="UniProtKB-KW"/>
</dbReference>
<keyword evidence="8" id="KW-0249">Electron transport</keyword>
<feature type="transmembrane region" description="Helical" evidence="13">
    <location>
        <begin position="135"/>
        <end position="161"/>
    </location>
</feature>
<keyword evidence="9 13" id="KW-1133">Transmembrane helix</keyword>
<evidence type="ECO:0000256" key="7">
    <source>
        <dbReference type="ARBA" id="ARBA00022723"/>
    </source>
</evidence>
<keyword evidence="6 13" id="KW-0812">Transmembrane</keyword>
<dbReference type="RefSeq" id="WP_105532932.1">
    <property type="nucleotide sequence ID" value="NZ_PUGF01000016.1"/>
</dbReference>
<evidence type="ECO:0000256" key="13">
    <source>
        <dbReference type="SAM" id="Phobius"/>
    </source>
</evidence>
<accession>A0A2S9GWH3</accession>
<evidence type="ECO:0000256" key="8">
    <source>
        <dbReference type="ARBA" id="ARBA00022982"/>
    </source>
</evidence>
<evidence type="ECO:0000313" key="15">
    <source>
        <dbReference type="EMBL" id="PRC92048.1"/>
    </source>
</evidence>
<sequence>MSRAIASRYQPVLVALHWLIALMIIGLMCVGFFVLEEMPNIDPKKLDILKLHMAGGMFVFVLMILRVIIRTTSARPAPAESGSPRLNRLASITHLSLYVIVFLMIATGFSTGYVIRGAFQPNGALPDTFSVLPTFQAHAILATLLALLITGHVVAALYHHFVLKNGLFQRMWIGKRTIVPDEK</sequence>